<proteinExistence type="predicted"/>
<dbReference type="Proteomes" id="UP000005237">
    <property type="component" value="Unassembled WGS sequence"/>
</dbReference>
<protein>
    <submittedName>
        <fullName evidence="1">Uncharacterized protein</fullName>
    </submittedName>
</protein>
<dbReference type="AlphaFoldDB" id="A0A8R1HVX0"/>
<sequence>MPLWRRSECDRLARRYERRTKKRRNVQILVNQYLNEEQSDPLTTTPTKPRRILFRDEVTLEPLTSSVNAHRVPPRPKYDWFTTWSSMESFYQQMSLAMGSLTNSELAYAMCNPTKQIKFDPREDPRKQKELEDEMKEWLPTVGNHIIEAKHTFEEYYPPLKSIIRNKEKIVWGSQYKHLDVGSLRSMMEHELTELGVTRLQKMVCNSCACYFPATVLYLVKHKNGSVANCQSCWKTADTRPSKTLFQLLIVRISDKWATLVGLRVDYLYGKWNERLAPMVKNLKENVLRAGEISSLLKTSTDPEEFIEACEMIIVTTMVFYLEYLDFRRSCEVANKNETGGHRRATL</sequence>
<evidence type="ECO:0000313" key="2">
    <source>
        <dbReference type="Proteomes" id="UP000005237"/>
    </source>
</evidence>
<keyword evidence="2" id="KW-1185">Reference proteome</keyword>
<reference evidence="2" key="1">
    <citation type="submission" date="2010-08" db="EMBL/GenBank/DDBJ databases">
        <authorList>
            <consortium name="Caenorhabditis japonica Sequencing Consortium"/>
            <person name="Wilson R.K."/>
        </authorList>
    </citation>
    <scope>NUCLEOTIDE SEQUENCE [LARGE SCALE GENOMIC DNA]</scope>
    <source>
        <strain evidence="2">DF5081</strain>
    </source>
</reference>
<dbReference type="EnsemblMetazoa" id="CJA12381.1">
    <property type="protein sequence ID" value="CJA12381.1"/>
    <property type="gene ID" value="WBGene00131585"/>
</dbReference>
<name>A0A8R1HVX0_CAEJA</name>
<reference evidence="1" key="2">
    <citation type="submission" date="2022-06" db="UniProtKB">
        <authorList>
            <consortium name="EnsemblMetazoa"/>
        </authorList>
    </citation>
    <scope>IDENTIFICATION</scope>
    <source>
        <strain evidence="1">DF5081</strain>
    </source>
</reference>
<organism evidence="1 2">
    <name type="scientific">Caenorhabditis japonica</name>
    <dbReference type="NCBI Taxonomy" id="281687"/>
    <lineage>
        <taxon>Eukaryota</taxon>
        <taxon>Metazoa</taxon>
        <taxon>Ecdysozoa</taxon>
        <taxon>Nematoda</taxon>
        <taxon>Chromadorea</taxon>
        <taxon>Rhabditida</taxon>
        <taxon>Rhabditina</taxon>
        <taxon>Rhabditomorpha</taxon>
        <taxon>Rhabditoidea</taxon>
        <taxon>Rhabditidae</taxon>
        <taxon>Peloderinae</taxon>
        <taxon>Caenorhabditis</taxon>
    </lineage>
</organism>
<evidence type="ECO:0000313" key="1">
    <source>
        <dbReference type="EnsemblMetazoa" id="CJA12381.1"/>
    </source>
</evidence>
<accession>A0A8R1HVX0</accession>